<keyword evidence="1" id="KW-0812">Transmembrane</keyword>
<keyword evidence="1" id="KW-1133">Transmembrane helix</keyword>
<accession>A0A0K2SXC3</accession>
<name>A0A0K2SXC3_LEPSM</name>
<dbReference type="EMBL" id="HACA01000661">
    <property type="protein sequence ID" value="CDW18022.1"/>
    <property type="molecule type" value="Transcribed_RNA"/>
</dbReference>
<feature type="transmembrane region" description="Helical" evidence="1">
    <location>
        <begin position="12"/>
        <end position="39"/>
    </location>
</feature>
<proteinExistence type="predicted"/>
<evidence type="ECO:0000313" key="2">
    <source>
        <dbReference type="EMBL" id="CDW18022.1"/>
    </source>
</evidence>
<sequence length="56" mass="6667">MYFCLTMPNYQMSIYLSSYCLLFFNLFTSSRIPCGILIYSLHLIRGTDHVFKAIYR</sequence>
<dbReference type="AlphaFoldDB" id="A0A0K2SXC3"/>
<organism evidence="2">
    <name type="scientific">Lepeophtheirus salmonis</name>
    <name type="common">Salmon louse</name>
    <name type="synonym">Caligus salmonis</name>
    <dbReference type="NCBI Taxonomy" id="72036"/>
    <lineage>
        <taxon>Eukaryota</taxon>
        <taxon>Metazoa</taxon>
        <taxon>Ecdysozoa</taxon>
        <taxon>Arthropoda</taxon>
        <taxon>Crustacea</taxon>
        <taxon>Multicrustacea</taxon>
        <taxon>Hexanauplia</taxon>
        <taxon>Copepoda</taxon>
        <taxon>Siphonostomatoida</taxon>
        <taxon>Caligidae</taxon>
        <taxon>Lepeophtheirus</taxon>
    </lineage>
</organism>
<protein>
    <submittedName>
        <fullName evidence="2">Uncharacterized protein</fullName>
    </submittedName>
</protein>
<keyword evidence="1" id="KW-0472">Membrane</keyword>
<reference evidence="2" key="1">
    <citation type="submission" date="2014-05" db="EMBL/GenBank/DDBJ databases">
        <authorList>
            <person name="Chronopoulou M."/>
        </authorList>
    </citation>
    <scope>NUCLEOTIDE SEQUENCE</scope>
    <source>
        <tissue evidence="2">Whole organism</tissue>
    </source>
</reference>
<evidence type="ECO:0000256" key="1">
    <source>
        <dbReference type="SAM" id="Phobius"/>
    </source>
</evidence>